<reference evidence="2" key="1">
    <citation type="submission" date="2020-10" db="EMBL/GenBank/DDBJ databases">
        <title>Unveiling of a novel bifunctional photoreceptor, Dualchrome1, isolated from a cosmopolitan green alga.</title>
        <authorList>
            <person name="Suzuki S."/>
            <person name="Kawachi M."/>
        </authorList>
    </citation>
    <scope>NUCLEOTIDE SEQUENCE</scope>
    <source>
        <strain evidence="2">NIES 2893</strain>
    </source>
</reference>
<feature type="region of interest" description="Disordered" evidence="1">
    <location>
        <begin position="1"/>
        <end position="59"/>
    </location>
</feature>
<feature type="compositionally biased region" description="Gly residues" evidence="1">
    <location>
        <begin position="1"/>
        <end position="14"/>
    </location>
</feature>
<evidence type="ECO:0000256" key="1">
    <source>
        <dbReference type="SAM" id="MobiDB-lite"/>
    </source>
</evidence>
<protein>
    <submittedName>
        <fullName evidence="2">Uncharacterized protein</fullName>
    </submittedName>
</protein>
<accession>A0A830HYF1</accession>
<name>A0A830HYF1_9CHLO</name>
<evidence type="ECO:0000313" key="3">
    <source>
        <dbReference type="Proteomes" id="UP000660262"/>
    </source>
</evidence>
<evidence type="ECO:0000313" key="2">
    <source>
        <dbReference type="EMBL" id="GHP10461.1"/>
    </source>
</evidence>
<gene>
    <name evidence="2" type="ORF">PPROV_000919200</name>
</gene>
<sequence>MHDDGGGGGGGGGVAILPPLHSDSDDEGDGANFVNGDGDIGSDITTNTGGNQEGQRSPLQPVRKYGAHTFVTRQTAANKHFVPRSLSQPNTRHLRSGAYVVLVKAVRNIEKYIIILSRALIAMERGSIGLKHVREVLNLESSAESSCAHGKGRKNDSGIDENDRWMVDDALSITIALFTTLKTPEFRPFGGVMKFVKTQSTNLSAVASRIHRHNDSVVVPMNGAHEHNRQDHGQHLTRQKSYGREWTSSSPGAAAADRWLLDSKGSMAVMYTLRDWVNNDGLPNLPSANRWKSAPLGPSGRRLRTAMITERRSTDLLGEYGENMFDGTIHIGLGELGTTCDFSSRTTG</sequence>
<dbReference type="AlphaFoldDB" id="A0A830HYF1"/>
<feature type="region of interest" description="Disordered" evidence="1">
    <location>
        <begin position="141"/>
        <end position="161"/>
    </location>
</feature>
<feature type="compositionally biased region" description="Polar residues" evidence="1">
    <location>
        <begin position="43"/>
        <end position="58"/>
    </location>
</feature>
<dbReference type="Proteomes" id="UP000660262">
    <property type="component" value="Unassembled WGS sequence"/>
</dbReference>
<keyword evidence="3" id="KW-1185">Reference proteome</keyword>
<dbReference type="EMBL" id="BNJQ01000029">
    <property type="protein sequence ID" value="GHP10461.1"/>
    <property type="molecule type" value="Genomic_DNA"/>
</dbReference>
<organism evidence="2 3">
    <name type="scientific">Pycnococcus provasolii</name>
    <dbReference type="NCBI Taxonomy" id="41880"/>
    <lineage>
        <taxon>Eukaryota</taxon>
        <taxon>Viridiplantae</taxon>
        <taxon>Chlorophyta</taxon>
        <taxon>Pseudoscourfieldiophyceae</taxon>
        <taxon>Pseudoscourfieldiales</taxon>
        <taxon>Pycnococcaceae</taxon>
        <taxon>Pycnococcus</taxon>
    </lineage>
</organism>
<comment type="caution">
    <text evidence="2">The sequence shown here is derived from an EMBL/GenBank/DDBJ whole genome shotgun (WGS) entry which is preliminary data.</text>
</comment>
<proteinExistence type="predicted"/>